<dbReference type="SMART" id="SM01335">
    <property type="entry name" value="PADR1"/>
    <property type="match status" value="1"/>
</dbReference>
<feature type="domain" description="PARP alpha-helical" evidence="37">
    <location>
        <begin position="659"/>
        <end position="776"/>
    </location>
</feature>
<comment type="catalytic activity">
    <reaction evidence="24">
        <text>L-glutamyl-[protein] + NAD(+) = 5-O-(ADP-D-ribosyl)-L-glutamyl-[protein] + nicotinamide</text>
        <dbReference type="Rhea" id="RHEA:58224"/>
        <dbReference type="Rhea" id="RHEA-COMP:10208"/>
        <dbReference type="Rhea" id="RHEA-COMP:15089"/>
        <dbReference type="ChEBI" id="CHEBI:17154"/>
        <dbReference type="ChEBI" id="CHEBI:29973"/>
        <dbReference type="ChEBI" id="CHEBI:57540"/>
        <dbReference type="ChEBI" id="CHEBI:142540"/>
    </reaction>
    <physiologicalReaction direction="left-to-right" evidence="24">
        <dbReference type="Rhea" id="RHEA:58225"/>
    </physiologicalReaction>
</comment>
<comment type="subcellular location">
    <subcellularLocation>
        <location evidence="1">Chromosome</location>
    </subcellularLocation>
    <subcellularLocation>
        <location evidence="2">Cytoplasm</location>
        <location evidence="2">Cytosol</location>
    </subcellularLocation>
    <subcellularLocation>
        <location evidence="3">Nucleus</location>
        <location evidence="3">Nucleolus</location>
    </subcellularLocation>
</comment>
<keyword evidence="10 32" id="KW-0328">Glycosyltransferase</keyword>
<dbReference type="Pfam" id="PF05406">
    <property type="entry name" value="WGR"/>
    <property type="match status" value="1"/>
</dbReference>
<evidence type="ECO:0000313" key="39">
    <source>
        <dbReference type="EMBL" id="GIX70539.1"/>
    </source>
</evidence>
<keyword evidence="16" id="KW-0863">Zinc-finger</keyword>
<evidence type="ECO:0000256" key="24">
    <source>
        <dbReference type="ARBA" id="ARBA00024159"/>
    </source>
</evidence>
<keyword evidence="20 32" id="KW-0520">NAD</keyword>
<dbReference type="EC" id="2.4.2.30" evidence="4 32"/>
<dbReference type="InterPro" id="IPR001510">
    <property type="entry name" value="Znf_PARP"/>
</dbReference>
<dbReference type="SUPFAM" id="SSF57716">
    <property type="entry name" value="Glucocorticoid receptor-like (DNA-binding domain)"/>
    <property type="match status" value="2"/>
</dbReference>
<dbReference type="Gene3D" id="3.30.1740.10">
    <property type="entry name" value="Zinc finger, PARP-type"/>
    <property type="match status" value="2"/>
</dbReference>
<evidence type="ECO:0000256" key="20">
    <source>
        <dbReference type="ARBA" id="ARBA00023027"/>
    </source>
</evidence>
<comment type="catalytic activity">
    <reaction evidence="27 32">
        <text>NAD(+) + (ADP-D-ribosyl)n-acceptor = nicotinamide + (ADP-D-ribosyl)n+1-acceptor + H(+).</text>
        <dbReference type="EC" id="2.4.2.30"/>
    </reaction>
</comment>
<dbReference type="InterPro" id="IPR012982">
    <property type="entry name" value="PARP1-like_PADR1_Zn_ribbon"/>
</dbReference>
<evidence type="ECO:0000256" key="17">
    <source>
        <dbReference type="ARBA" id="ARBA00022833"/>
    </source>
</evidence>
<dbReference type="SMART" id="SM01336">
    <property type="entry name" value="zf-PARP"/>
    <property type="match status" value="2"/>
</dbReference>
<evidence type="ECO:0000256" key="29">
    <source>
        <dbReference type="ARBA" id="ARBA00048339"/>
    </source>
</evidence>
<organism evidence="39 40">
    <name type="scientific">Caerostris extrusa</name>
    <name type="common">Bark spider</name>
    <name type="synonym">Caerostris bankana</name>
    <dbReference type="NCBI Taxonomy" id="172846"/>
    <lineage>
        <taxon>Eukaryota</taxon>
        <taxon>Metazoa</taxon>
        <taxon>Ecdysozoa</taxon>
        <taxon>Arthropoda</taxon>
        <taxon>Chelicerata</taxon>
        <taxon>Arachnida</taxon>
        <taxon>Araneae</taxon>
        <taxon>Araneomorphae</taxon>
        <taxon>Entelegynae</taxon>
        <taxon>Araneoidea</taxon>
        <taxon>Araneidae</taxon>
        <taxon>Caerostris</taxon>
    </lineage>
</organism>
<keyword evidence="23 32" id="KW-0539">Nucleus</keyword>
<dbReference type="GO" id="GO:0005694">
    <property type="term" value="C:chromosome"/>
    <property type="evidence" value="ECO:0007669"/>
    <property type="project" value="UniProtKB-SubCell"/>
</dbReference>
<dbReference type="CDD" id="cd08001">
    <property type="entry name" value="WGR_PARP1_like"/>
    <property type="match status" value="1"/>
</dbReference>
<dbReference type="Pfam" id="PF02877">
    <property type="entry name" value="PARP_reg"/>
    <property type="match status" value="1"/>
</dbReference>
<evidence type="ECO:0000256" key="31">
    <source>
        <dbReference type="ARBA" id="ARBA00071874"/>
    </source>
</evidence>
<keyword evidence="7" id="KW-1017">Isopeptide bond</keyword>
<feature type="domain" description="WGR" evidence="38">
    <location>
        <begin position="539"/>
        <end position="636"/>
    </location>
</feature>
<dbReference type="InterPro" id="IPR012317">
    <property type="entry name" value="Poly(ADP-ribose)pol_cat_dom"/>
</dbReference>
<dbReference type="GO" id="GO:0045087">
    <property type="term" value="P:innate immune response"/>
    <property type="evidence" value="ECO:0007669"/>
    <property type="project" value="UniProtKB-KW"/>
</dbReference>
<dbReference type="Pfam" id="PF21728">
    <property type="entry name" value="PADR1_N"/>
    <property type="match status" value="1"/>
</dbReference>
<evidence type="ECO:0000256" key="8">
    <source>
        <dbReference type="ARBA" id="ARBA00022533"/>
    </source>
</evidence>
<dbReference type="PROSITE" id="PS00347">
    <property type="entry name" value="ZF_PARP_1"/>
    <property type="match status" value="1"/>
</dbReference>
<evidence type="ECO:0000256" key="3">
    <source>
        <dbReference type="ARBA" id="ARBA00004604"/>
    </source>
</evidence>
<evidence type="ECO:0000256" key="7">
    <source>
        <dbReference type="ARBA" id="ARBA00022499"/>
    </source>
</evidence>
<keyword evidence="15" id="KW-0013">ADP-ribosylation</keyword>
<keyword evidence="8" id="KW-0021">Allosteric enzyme</keyword>
<evidence type="ECO:0000256" key="1">
    <source>
        <dbReference type="ARBA" id="ARBA00004286"/>
    </source>
</evidence>
<feature type="domain" description="BRCT" evidence="35">
    <location>
        <begin position="396"/>
        <end position="471"/>
    </location>
</feature>
<evidence type="ECO:0000313" key="40">
    <source>
        <dbReference type="Proteomes" id="UP001054945"/>
    </source>
</evidence>
<dbReference type="SUPFAM" id="SSF52113">
    <property type="entry name" value="BRCT domain"/>
    <property type="match status" value="1"/>
</dbReference>
<evidence type="ECO:0000256" key="2">
    <source>
        <dbReference type="ARBA" id="ARBA00004514"/>
    </source>
</evidence>
<evidence type="ECO:0000256" key="6">
    <source>
        <dbReference type="ARBA" id="ARBA00022490"/>
    </source>
</evidence>
<evidence type="ECO:0000256" key="5">
    <source>
        <dbReference type="ARBA" id="ARBA00022454"/>
    </source>
</evidence>
<dbReference type="InterPro" id="IPR049296">
    <property type="entry name" value="PARP1-like_PADR1_N"/>
</dbReference>
<keyword evidence="13 32" id="KW-0479">Metal-binding</keyword>
<feature type="domain" description="PARP-type" evidence="34">
    <location>
        <begin position="45"/>
        <end position="128"/>
    </location>
</feature>
<evidence type="ECO:0000256" key="28">
    <source>
        <dbReference type="ARBA" id="ARBA00048241"/>
    </source>
</evidence>
<dbReference type="GO" id="GO:1990404">
    <property type="term" value="F:NAD+-protein mono-ADP-ribosyltransferase activity"/>
    <property type="evidence" value="ECO:0007669"/>
    <property type="project" value="TreeGrafter"/>
</dbReference>
<dbReference type="InterPro" id="IPR036616">
    <property type="entry name" value="Poly(ADP-ribose)pol_reg_dom_sf"/>
</dbReference>
<comment type="catalytic activity">
    <reaction evidence="29">
        <text>L-tyrosyl-[protein] + NAD(+) = O-(ADP-D-ribosyl)-L-tyrosyl-[protein] + nicotinamide + H(+)</text>
        <dbReference type="Rhea" id="RHEA:58236"/>
        <dbReference type="Rhea" id="RHEA-COMP:10136"/>
        <dbReference type="Rhea" id="RHEA-COMP:15092"/>
        <dbReference type="ChEBI" id="CHEBI:15378"/>
        <dbReference type="ChEBI" id="CHEBI:17154"/>
        <dbReference type="ChEBI" id="CHEBI:46858"/>
        <dbReference type="ChEBI" id="CHEBI:57540"/>
        <dbReference type="ChEBI" id="CHEBI:142557"/>
    </reaction>
    <physiologicalReaction direction="left-to-right" evidence="29">
        <dbReference type="Rhea" id="RHEA:58237"/>
    </physiologicalReaction>
</comment>
<dbReference type="PIRSF" id="PIRSF000489">
    <property type="entry name" value="NAD_ADPRT"/>
    <property type="match status" value="1"/>
</dbReference>
<dbReference type="PROSITE" id="PS51977">
    <property type="entry name" value="WGR"/>
    <property type="match status" value="1"/>
</dbReference>
<protein>
    <recommendedName>
        <fullName evidence="31 32">Poly [ADP-ribose] polymerase</fullName>
        <ecNumber evidence="4 32">2.4.2.30</ecNumber>
    </recommendedName>
</protein>
<keyword evidence="19" id="KW-0805">Transcription regulation</keyword>
<evidence type="ECO:0000256" key="4">
    <source>
        <dbReference type="ARBA" id="ARBA00012020"/>
    </source>
</evidence>
<evidence type="ECO:0000256" key="12">
    <source>
        <dbReference type="ARBA" id="ARBA00022695"/>
    </source>
</evidence>
<name>A0AAV4MDP7_CAEEX</name>
<keyword evidence="18" id="KW-0391">Immunity</keyword>
<dbReference type="InterPro" id="IPR008893">
    <property type="entry name" value="WGR_domain"/>
</dbReference>
<reference evidence="39 40" key="1">
    <citation type="submission" date="2021-06" db="EMBL/GenBank/DDBJ databases">
        <title>Caerostris extrusa draft genome.</title>
        <authorList>
            <person name="Kono N."/>
            <person name="Arakawa K."/>
        </authorList>
    </citation>
    <scope>NUCLEOTIDE SEQUENCE [LARGE SCALE GENOMIC DNA]</scope>
</reference>
<dbReference type="FunFam" id="1.20.142.10:FF:000001">
    <property type="entry name" value="Poly [ADP-ribose] polymerase"/>
    <property type="match status" value="1"/>
</dbReference>
<evidence type="ECO:0000256" key="10">
    <source>
        <dbReference type="ARBA" id="ARBA00022676"/>
    </source>
</evidence>
<comment type="catalytic activity">
    <reaction evidence="25">
        <text>L-aspartyl-[protein] + NAD(+) = 4-O-(ADP-D-ribosyl)-L-aspartyl-[protein] + nicotinamide</text>
        <dbReference type="Rhea" id="RHEA:54424"/>
        <dbReference type="Rhea" id="RHEA-COMP:9867"/>
        <dbReference type="Rhea" id="RHEA-COMP:13832"/>
        <dbReference type="ChEBI" id="CHEBI:17154"/>
        <dbReference type="ChEBI" id="CHEBI:29961"/>
        <dbReference type="ChEBI" id="CHEBI:57540"/>
        <dbReference type="ChEBI" id="CHEBI:138102"/>
    </reaction>
    <physiologicalReaction direction="left-to-right" evidence="25">
        <dbReference type="Rhea" id="RHEA:54425"/>
    </physiologicalReaction>
</comment>
<evidence type="ECO:0000256" key="33">
    <source>
        <dbReference type="SAM" id="MobiDB-lite"/>
    </source>
</evidence>
<dbReference type="SUPFAM" id="SSF142921">
    <property type="entry name" value="WGR domain-like"/>
    <property type="match status" value="1"/>
</dbReference>
<dbReference type="PROSITE" id="PS52007">
    <property type="entry name" value="PADR1"/>
    <property type="match status" value="1"/>
</dbReference>
<keyword evidence="17 32" id="KW-0862">Zinc</keyword>
<proteinExistence type="inferred from homology"/>
<dbReference type="SMART" id="SM00292">
    <property type="entry name" value="BRCT"/>
    <property type="match status" value="1"/>
</dbReference>
<dbReference type="Proteomes" id="UP001054945">
    <property type="component" value="Unassembled WGS sequence"/>
</dbReference>
<dbReference type="GO" id="GO:0005829">
    <property type="term" value="C:cytosol"/>
    <property type="evidence" value="ECO:0007669"/>
    <property type="project" value="UniProtKB-SubCell"/>
</dbReference>
<dbReference type="FunFam" id="3.90.228.10:FF:000002">
    <property type="entry name" value="Poly [ADP-ribose] polymerase"/>
    <property type="match status" value="1"/>
</dbReference>
<dbReference type="EMBL" id="BPLR01019683">
    <property type="protein sequence ID" value="GIX70539.1"/>
    <property type="molecule type" value="Genomic_DNA"/>
</dbReference>
<evidence type="ECO:0000256" key="30">
    <source>
        <dbReference type="ARBA" id="ARBA00048575"/>
    </source>
</evidence>
<evidence type="ECO:0000256" key="14">
    <source>
        <dbReference type="ARBA" id="ARBA00022737"/>
    </source>
</evidence>
<evidence type="ECO:0000259" key="34">
    <source>
        <dbReference type="PROSITE" id="PS50064"/>
    </source>
</evidence>
<dbReference type="Gene3D" id="3.40.50.10190">
    <property type="entry name" value="BRCT domain"/>
    <property type="match status" value="1"/>
</dbReference>
<evidence type="ECO:0000259" key="37">
    <source>
        <dbReference type="PROSITE" id="PS51060"/>
    </source>
</evidence>
<evidence type="ECO:0000256" key="25">
    <source>
        <dbReference type="ARBA" id="ARBA00024164"/>
    </source>
</evidence>
<keyword evidence="5" id="KW-0158">Chromosome</keyword>
<evidence type="ECO:0000256" key="16">
    <source>
        <dbReference type="ARBA" id="ARBA00022771"/>
    </source>
</evidence>
<dbReference type="AlphaFoldDB" id="A0AAV4MDP7"/>
<dbReference type="SUPFAM" id="SSF47587">
    <property type="entry name" value="Domain of poly(ADP-ribose) polymerase"/>
    <property type="match status" value="1"/>
</dbReference>
<dbReference type="PROSITE" id="PS51060">
    <property type="entry name" value="PARP_ALPHA_HD"/>
    <property type="match status" value="1"/>
</dbReference>
<feature type="region of interest" description="Disordered" evidence="33">
    <location>
        <begin position="124"/>
        <end position="144"/>
    </location>
</feature>
<evidence type="ECO:0000256" key="18">
    <source>
        <dbReference type="ARBA" id="ARBA00022859"/>
    </source>
</evidence>
<dbReference type="Pfam" id="PF08063">
    <property type="entry name" value="Zn_ribbon_PADR1"/>
    <property type="match status" value="1"/>
</dbReference>
<evidence type="ECO:0000256" key="19">
    <source>
        <dbReference type="ARBA" id="ARBA00023015"/>
    </source>
</evidence>
<dbReference type="InterPro" id="IPR004102">
    <property type="entry name" value="Poly(ADP-ribose)pol_reg_dom"/>
</dbReference>
<keyword evidence="6" id="KW-0963">Cytoplasm</keyword>
<keyword evidence="14" id="KW-0677">Repeat</keyword>
<dbReference type="InterPro" id="IPR038650">
    <property type="entry name" value="PADR1_C_dom_sf"/>
</dbReference>
<dbReference type="InterPro" id="IPR008288">
    <property type="entry name" value="PARP"/>
</dbReference>
<dbReference type="GO" id="GO:0070212">
    <property type="term" value="P:protein poly-ADP-ribosylation"/>
    <property type="evidence" value="ECO:0007669"/>
    <property type="project" value="TreeGrafter"/>
</dbReference>
<feature type="domain" description="PARP-type" evidence="34">
    <location>
        <begin position="145"/>
        <end position="232"/>
    </location>
</feature>
<dbReference type="GO" id="GO:0003677">
    <property type="term" value="F:DNA binding"/>
    <property type="evidence" value="ECO:0007669"/>
    <property type="project" value="UniProtKB-UniRule"/>
</dbReference>
<evidence type="ECO:0000256" key="9">
    <source>
        <dbReference type="ARBA" id="ARBA00022588"/>
    </source>
</evidence>
<dbReference type="GO" id="GO:0005730">
    <property type="term" value="C:nucleolus"/>
    <property type="evidence" value="ECO:0007669"/>
    <property type="project" value="UniProtKB-SubCell"/>
</dbReference>
<keyword evidence="21 32" id="KW-0238">DNA-binding</keyword>
<dbReference type="Gene3D" id="3.90.228.10">
    <property type="match status" value="1"/>
</dbReference>
<evidence type="ECO:0000259" key="38">
    <source>
        <dbReference type="PROSITE" id="PS51977"/>
    </source>
</evidence>
<feature type="region of interest" description="Disordered" evidence="33">
    <location>
        <begin position="231"/>
        <end position="256"/>
    </location>
</feature>
<sequence>MFDFYGGSKRDSGERFIFGYELCVRDIIVYYYIAQFNIMDVDLPFAVEYAKSGRASCKKCKENIAKDALRMAVLVQSHMYDGKMPLWHHWKCFFQKKNKLQNVSEIANFDNLRWEDQEKIKKQLAEGGKGSGGNGSESSSKNSDFSVEYAKSNKSTCRGCGEKILKGEVRISILDDSPDSRYGPTPLWRHVDCFVKDQQKLGFSDSADNLPGYNALKKEDQEMVIEKIGTKGTKRKAENDKAVSKSKVTKTESESEKASNIENKILKEQNQLLFDMRDKLKKSFSKKDMISLLEHNKQHISTGEQRLLDHLADCLVFGALKMCPDCKSDAPRFMNNKYVCNGNVTEWTKCQYETKYPERKPFVVPEEFQLDHEFLKDYKCVVRERKFPKTNDADLKKNLPLSDFKILVFGKFNVPQEIVHKKLEELGAQVQKTLGERVTLIISTPKEVVSDTKKMTKIRSLGIHIVSYAFVDAVKKGSPVAQAIKENLLSTWGEDPISKFGIKNDHGEKFKKEENTSKSIKVTVKGAAAVDPESGLESTCHVYQNKGNVYNVVLSYVDMSKGTNSFYKLQILESNKGSRYHVFRQWGRVGTTIGGKKVEKFSTIQEAIASFEFLYSEKTGNEWCDRENFVKKPGCMYPLDIDYGQDCEKFQQELKPGKNSKLPKPLQELICLIFDIEAMKKAMIEFEIDVKKMPLGKLSKKQIDLAYKVLGEAQQILATGSNSTKITDVSNRFFTLIPHDFGMKKPPLLDNEKIIKSKVEMLDSLMEIEFAYNLLKGEHNESKDPVDEHYEKLKADIDPLEKEDEEYKLIEKYLKNTHAKTHDQYKLQLEEVFKVNRQGESEKYKKFKDLHNKKLLWHGSRLTNYVGILSQGLRIAPPEAPSTGYMFGKGVYFADMVTKSANYCWATKKNSTGLLLLCEVALGNMYEKTSAEFIEKLPKQKHSTLGIGKTMPHPEENTRIGDVEVPYGKPVERSHVSKTDLLYNEYIVYDTKQINIKYLVKVNFNWTR</sequence>
<dbReference type="InterPro" id="IPR036420">
    <property type="entry name" value="BRCT_dom_sf"/>
</dbReference>
<dbReference type="InterPro" id="IPR001357">
    <property type="entry name" value="BRCT_dom"/>
</dbReference>
<comment type="caution">
    <text evidence="39">The sequence shown here is derived from an EMBL/GenBank/DDBJ whole genome shotgun (WGS) entry which is preliminary data.</text>
</comment>
<dbReference type="GO" id="GO:0051287">
    <property type="term" value="F:NAD binding"/>
    <property type="evidence" value="ECO:0007669"/>
    <property type="project" value="UniProtKB-UniRule"/>
</dbReference>
<dbReference type="Pfam" id="PF00533">
    <property type="entry name" value="BRCT"/>
    <property type="match status" value="1"/>
</dbReference>
<evidence type="ECO:0000259" key="35">
    <source>
        <dbReference type="PROSITE" id="PS50172"/>
    </source>
</evidence>
<keyword evidence="9" id="KW-0399">Innate immunity</keyword>
<dbReference type="Pfam" id="PF00645">
    <property type="entry name" value="zf-PARP"/>
    <property type="match status" value="2"/>
</dbReference>
<keyword evidence="12" id="KW-0548">Nucleotidyltransferase</keyword>
<dbReference type="PROSITE" id="PS51059">
    <property type="entry name" value="PARP_CATALYTIC"/>
    <property type="match status" value="1"/>
</dbReference>
<dbReference type="GO" id="GO:0006302">
    <property type="term" value="P:double-strand break repair"/>
    <property type="evidence" value="ECO:0007669"/>
    <property type="project" value="TreeGrafter"/>
</dbReference>
<dbReference type="GO" id="GO:0003950">
    <property type="term" value="F:NAD+ poly-ADP-ribosyltransferase activity"/>
    <property type="evidence" value="ECO:0007669"/>
    <property type="project" value="UniProtKB-UniRule"/>
</dbReference>
<comment type="catalytic activity">
    <reaction evidence="30">
        <text>L-seryl-[protein] + NAD(+) = O-(ADP-D-ribosyl)-L-seryl-[protein] + nicotinamide + H(+)</text>
        <dbReference type="Rhea" id="RHEA:58232"/>
        <dbReference type="Rhea" id="RHEA-COMP:9863"/>
        <dbReference type="Rhea" id="RHEA-COMP:15091"/>
        <dbReference type="ChEBI" id="CHEBI:15378"/>
        <dbReference type="ChEBI" id="CHEBI:17154"/>
        <dbReference type="ChEBI" id="CHEBI:29999"/>
        <dbReference type="ChEBI" id="CHEBI:57540"/>
        <dbReference type="ChEBI" id="CHEBI:142556"/>
    </reaction>
    <physiologicalReaction direction="left-to-right" evidence="30">
        <dbReference type="Rhea" id="RHEA:58233"/>
    </physiologicalReaction>
</comment>
<dbReference type="SUPFAM" id="SSF56399">
    <property type="entry name" value="ADP-ribosylation"/>
    <property type="match status" value="1"/>
</dbReference>
<keyword evidence="11 32" id="KW-0808">Transferase</keyword>
<dbReference type="SMART" id="SM00773">
    <property type="entry name" value="WGR"/>
    <property type="match status" value="1"/>
</dbReference>
<dbReference type="CDD" id="cd17747">
    <property type="entry name" value="BRCT_PARP1"/>
    <property type="match status" value="1"/>
</dbReference>
<dbReference type="Gene3D" id="1.10.20.130">
    <property type="match status" value="1"/>
</dbReference>
<dbReference type="PROSITE" id="PS50064">
    <property type="entry name" value="ZF_PARP_2"/>
    <property type="match status" value="2"/>
</dbReference>
<keyword evidence="22" id="KW-0804">Transcription</keyword>
<evidence type="ECO:0000256" key="11">
    <source>
        <dbReference type="ARBA" id="ARBA00022679"/>
    </source>
</evidence>
<evidence type="ECO:0000256" key="21">
    <source>
        <dbReference type="ARBA" id="ARBA00023125"/>
    </source>
</evidence>
<gene>
    <name evidence="39" type="primary">PARP1</name>
    <name evidence="39" type="ORF">CEXT_538541</name>
</gene>
<dbReference type="InterPro" id="IPR036930">
    <property type="entry name" value="WGR_dom_sf"/>
</dbReference>
<comment type="catalytic activity">
    <reaction evidence="28">
        <text>L-histidyl-[protein] + NAD(+) = N(tele)-(ADP-D-ribosyl)-L-histidyl-[protein] + nicotinamide + H(+)</text>
        <dbReference type="Rhea" id="RHEA:72071"/>
        <dbReference type="Rhea" id="RHEA-COMP:9745"/>
        <dbReference type="Rhea" id="RHEA-COMP:18085"/>
        <dbReference type="ChEBI" id="CHEBI:15378"/>
        <dbReference type="ChEBI" id="CHEBI:17154"/>
        <dbReference type="ChEBI" id="CHEBI:29979"/>
        <dbReference type="ChEBI" id="CHEBI:57540"/>
        <dbReference type="ChEBI" id="CHEBI:191398"/>
    </reaction>
    <physiologicalReaction direction="left-to-right" evidence="28">
        <dbReference type="Rhea" id="RHEA:72072"/>
    </physiologicalReaction>
</comment>
<accession>A0AAV4MDP7</accession>
<dbReference type="InterPro" id="IPR036957">
    <property type="entry name" value="Znf_PARP_sf"/>
</dbReference>
<dbReference type="Pfam" id="PF00644">
    <property type="entry name" value="PARP"/>
    <property type="match status" value="1"/>
</dbReference>
<evidence type="ECO:0000256" key="22">
    <source>
        <dbReference type="ARBA" id="ARBA00023163"/>
    </source>
</evidence>
<dbReference type="PANTHER" id="PTHR10459">
    <property type="entry name" value="DNA LIGASE"/>
    <property type="match status" value="1"/>
</dbReference>
<dbReference type="InterPro" id="IPR050800">
    <property type="entry name" value="ARTD/PARP"/>
</dbReference>
<dbReference type="GO" id="GO:0008270">
    <property type="term" value="F:zinc ion binding"/>
    <property type="evidence" value="ECO:0007669"/>
    <property type="project" value="UniProtKB-KW"/>
</dbReference>
<dbReference type="PANTHER" id="PTHR10459:SF112">
    <property type="entry name" value="POLY [ADP-RIBOSE] POLYMERASE 1"/>
    <property type="match status" value="1"/>
</dbReference>
<evidence type="ECO:0000259" key="36">
    <source>
        <dbReference type="PROSITE" id="PS51059"/>
    </source>
</evidence>
<dbReference type="PROSITE" id="PS50172">
    <property type="entry name" value="BRCT"/>
    <property type="match status" value="1"/>
</dbReference>
<dbReference type="Gene3D" id="2.20.25.630">
    <property type="match status" value="1"/>
</dbReference>
<evidence type="ECO:0000256" key="15">
    <source>
        <dbReference type="ARBA" id="ARBA00022765"/>
    </source>
</evidence>
<dbReference type="CDD" id="cd01437">
    <property type="entry name" value="parp_like"/>
    <property type="match status" value="1"/>
</dbReference>
<evidence type="ECO:0000256" key="13">
    <source>
        <dbReference type="ARBA" id="ARBA00022723"/>
    </source>
</evidence>
<feature type="domain" description="PARP catalytic" evidence="36">
    <location>
        <begin position="784"/>
        <end position="1008"/>
    </location>
</feature>
<dbReference type="GO" id="GO:0016779">
    <property type="term" value="F:nucleotidyltransferase activity"/>
    <property type="evidence" value="ECO:0007669"/>
    <property type="project" value="UniProtKB-KW"/>
</dbReference>
<keyword evidence="40" id="KW-1185">Reference proteome</keyword>
<comment type="similarity">
    <text evidence="26">Belongs to the ARTD/PARP family.</text>
</comment>
<evidence type="ECO:0000256" key="32">
    <source>
        <dbReference type="PIRNR" id="PIRNR000489"/>
    </source>
</evidence>
<evidence type="ECO:0000256" key="27">
    <source>
        <dbReference type="ARBA" id="ARBA00033987"/>
    </source>
</evidence>
<evidence type="ECO:0000256" key="26">
    <source>
        <dbReference type="ARBA" id="ARBA00024347"/>
    </source>
</evidence>
<dbReference type="Gene3D" id="1.20.142.10">
    <property type="entry name" value="Poly(ADP-ribose) polymerase, regulatory domain"/>
    <property type="match status" value="1"/>
</dbReference>
<evidence type="ECO:0000256" key="23">
    <source>
        <dbReference type="ARBA" id="ARBA00023242"/>
    </source>
</evidence>